<gene>
    <name evidence="3" type="primary">LOC100578989</name>
</gene>
<proteinExistence type="predicted"/>
<dbReference type="EnsemblMetazoa" id="XM_016911979">
    <property type="protein sequence ID" value="XP_016767468"/>
    <property type="gene ID" value="LOC100578989"/>
</dbReference>
<reference evidence="3" key="2">
    <citation type="submission" date="2025-04" db="UniProtKB">
        <authorList>
            <consortium name="RefSeq"/>
        </authorList>
    </citation>
    <scope>IDENTIFICATION</scope>
    <source>
        <strain evidence="3">DH4</strain>
        <tissue evidence="3">Whole body</tissue>
    </source>
</reference>
<dbReference type="AlphaFoldDB" id="A0A7M7IH86"/>
<evidence type="ECO:0000313" key="2">
    <source>
        <dbReference type="Proteomes" id="UP000005203"/>
    </source>
</evidence>
<accession>A0A8B7KIS1</accession>
<evidence type="ECO:0000313" key="1">
    <source>
        <dbReference type="EnsemblMetazoa" id="XP_016767468"/>
    </source>
</evidence>
<name>A0A7M7IH86_APIME</name>
<dbReference type="PROSITE" id="PS51257">
    <property type="entry name" value="PROKAR_LIPOPROTEIN"/>
    <property type="match status" value="1"/>
</dbReference>
<sequence length="146" mass="16335">MKLRKFAFNATVSSSCTAILHLAYGPLFQKSSQTSVTRRTKAKSIADEAIRKIFRVISTENSNEKDDELLVKLVKEEIVRTAQSIKTPSGSIAAAARRAQRLVTELTATYITAIYKSKSVEEAKVNFSRFQNTVQKIVDFIKNGQF</sequence>
<evidence type="ECO:0000313" key="3">
    <source>
        <dbReference type="RefSeq" id="XP_016767468.1"/>
    </source>
</evidence>
<organism evidence="1">
    <name type="scientific">Apis mellifera</name>
    <name type="common">Honeybee</name>
    <dbReference type="NCBI Taxonomy" id="7460"/>
    <lineage>
        <taxon>Eukaryota</taxon>
        <taxon>Metazoa</taxon>
        <taxon>Ecdysozoa</taxon>
        <taxon>Arthropoda</taxon>
        <taxon>Hexapoda</taxon>
        <taxon>Insecta</taxon>
        <taxon>Pterygota</taxon>
        <taxon>Neoptera</taxon>
        <taxon>Endopterygota</taxon>
        <taxon>Hymenoptera</taxon>
        <taxon>Apocrita</taxon>
        <taxon>Aculeata</taxon>
        <taxon>Apoidea</taxon>
        <taxon>Anthophila</taxon>
        <taxon>Apidae</taxon>
        <taxon>Apis</taxon>
    </lineage>
</organism>
<protein>
    <submittedName>
        <fullName evidence="3">Uncharacterized protein LOC100578989</fullName>
    </submittedName>
</protein>
<keyword evidence="2" id="KW-1185">Reference proteome</keyword>
<dbReference type="GeneID" id="100578989"/>
<dbReference type="RefSeq" id="XP_016767468.1">
    <property type="nucleotide sequence ID" value="XM_016911979.2"/>
</dbReference>
<dbReference type="OrthoDB" id="7700070at2759"/>
<reference evidence="1" key="1">
    <citation type="submission" date="2021-01" db="UniProtKB">
        <authorList>
            <consortium name="EnsemblMetazoa"/>
        </authorList>
    </citation>
    <scope>IDENTIFICATION</scope>
    <source>
        <strain evidence="1">DH4</strain>
    </source>
</reference>
<dbReference type="KEGG" id="ame:100578989"/>
<dbReference type="Proteomes" id="UP000005203">
    <property type="component" value="Linkage group LG4"/>
</dbReference>
<accession>A0A7M7IH86</accession>